<reference evidence="2 3" key="1">
    <citation type="submission" date="2014-02" db="EMBL/GenBank/DDBJ databases">
        <title>The small core and large imbalanced accessory genome model reveals a collaborative survival strategy of Sorangium cellulosum strains in nature.</title>
        <authorList>
            <person name="Han K."/>
            <person name="Peng R."/>
            <person name="Blom J."/>
            <person name="Li Y.-Z."/>
        </authorList>
    </citation>
    <scope>NUCLEOTIDE SEQUENCE [LARGE SCALE GENOMIC DNA]</scope>
    <source>
        <strain evidence="2 3">So0157-25</strain>
    </source>
</reference>
<gene>
    <name evidence="2" type="ORF">BE08_43660</name>
</gene>
<dbReference type="Proteomes" id="UP000075420">
    <property type="component" value="Unassembled WGS sequence"/>
</dbReference>
<dbReference type="EMBL" id="JELY01002012">
    <property type="protein sequence ID" value="KYF53874.1"/>
    <property type="molecule type" value="Genomic_DNA"/>
</dbReference>
<feature type="coiled-coil region" evidence="1">
    <location>
        <begin position="36"/>
        <end position="77"/>
    </location>
</feature>
<accession>A0A150PDW5</accession>
<organism evidence="2 3">
    <name type="scientific">Sorangium cellulosum</name>
    <name type="common">Polyangium cellulosum</name>
    <dbReference type="NCBI Taxonomy" id="56"/>
    <lineage>
        <taxon>Bacteria</taxon>
        <taxon>Pseudomonadati</taxon>
        <taxon>Myxococcota</taxon>
        <taxon>Polyangia</taxon>
        <taxon>Polyangiales</taxon>
        <taxon>Polyangiaceae</taxon>
        <taxon>Sorangium</taxon>
    </lineage>
</organism>
<comment type="caution">
    <text evidence="2">The sequence shown here is derived from an EMBL/GenBank/DDBJ whole genome shotgun (WGS) entry which is preliminary data.</text>
</comment>
<evidence type="ECO:0000313" key="3">
    <source>
        <dbReference type="Proteomes" id="UP000075420"/>
    </source>
</evidence>
<protein>
    <submittedName>
        <fullName evidence="2">Uncharacterized protein</fullName>
    </submittedName>
</protein>
<dbReference type="AlphaFoldDB" id="A0A150PDW5"/>
<keyword evidence="1" id="KW-0175">Coiled coil</keyword>
<name>A0A150PDW5_SORCE</name>
<evidence type="ECO:0000313" key="2">
    <source>
        <dbReference type="EMBL" id="KYF53874.1"/>
    </source>
</evidence>
<sequence length="179" mass="19417">MSGKARSSSSMVTQQSVNVDVHLLTGELAQAYSRGASDARAQIDSLERTVQAREAAIKERDERIAALYDRLEAANELLTKAAATNASLAIVQGQKEIAIEKLRTANAREQELYKLLGVPLQRVTELLPGGTADPKLAPVKRGFEKVLEDEELCARLQARVGTEDWLAMRDWAAGLGGTS</sequence>
<evidence type="ECO:0000256" key="1">
    <source>
        <dbReference type="SAM" id="Coils"/>
    </source>
</evidence>
<proteinExistence type="predicted"/>